<dbReference type="SUPFAM" id="SSF46689">
    <property type="entry name" value="Homeodomain-like"/>
    <property type="match status" value="1"/>
</dbReference>
<dbReference type="EMBL" id="PRLG01000029">
    <property type="protein sequence ID" value="PYY26324.1"/>
    <property type="molecule type" value="Genomic_DNA"/>
</dbReference>
<evidence type="ECO:0000313" key="5">
    <source>
        <dbReference type="Proteomes" id="UP000247459"/>
    </source>
</evidence>
<keyword evidence="1 2" id="KW-0238">DNA-binding</keyword>
<feature type="DNA-binding region" description="H-T-H motif" evidence="2">
    <location>
        <begin position="37"/>
        <end position="56"/>
    </location>
</feature>
<dbReference type="AlphaFoldDB" id="A0A2W0C3D4"/>
<dbReference type="EC" id="3.2.2.21" evidence="4"/>
<proteinExistence type="predicted"/>
<dbReference type="InterPro" id="IPR001647">
    <property type="entry name" value="HTH_TetR"/>
</dbReference>
<dbReference type="Pfam" id="PF00440">
    <property type="entry name" value="TetR_N"/>
    <property type="match status" value="1"/>
</dbReference>
<accession>A0A2W0C3D4</accession>
<evidence type="ECO:0000256" key="1">
    <source>
        <dbReference type="ARBA" id="ARBA00023125"/>
    </source>
</evidence>
<organism evidence="4 5">
    <name type="scientific">Paenibacillus illinoisensis</name>
    <dbReference type="NCBI Taxonomy" id="59845"/>
    <lineage>
        <taxon>Bacteria</taxon>
        <taxon>Bacillati</taxon>
        <taxon>Bacillota</taxon>
        <taxon>Bacilli</taxon>
        <taxon>Bacillales</taxon>
        <taxon>Paenibacillaceae</taxon>
        <taxon>Paenibacillus</taxon>
    </lineage>
</organism>
<dbReference type="GO" id="GO:0003905">
    <property type="term" value="F:alkylbase DNA N-glycosylase activity"/>
    <property type="evidence" value="ECO:0007669"/>
    <property type="project" value="UniProtKB-EC"/>
</dbReference>
<evidence type="ECO:0000259" key="3">
    <source>
        <dbReference type="PROSITE" id="PS50977"/>
    </source>
</evidence>
<gene>
    <name evidence="4" type="ORF">PIL02S_05719</name>
</gene>
<feature type="domain" description="HTH tetR-type" evidence="3">
    <location>
        <begin position="14"/>
        <end position="74"/>
    </location>
</feature>
<dbReference type="InterPro" id="IPR009057">
    <property type="entry name" value="Homeodomain-like_sf"/>
</dbReference>
<protein>
    <submittedName>
        <fullName evidence="4">TetR family transcriptional regulator</fullName>
        <ecNumber evidence="4">3.2.2.21</ecNumber>
    </submittedName>
</protein>
<dbReference type="OrthoDB" id="9810250at2"/>
<dbReference type="PROSITE" id="PS50977">
    <property type="entry name" value="HTH_TETR_2"/>
    <property type="match status" value="1"/>
</dbReference>
<dbReference type="GO" id="GO:0003677">
    <property type="term" value="F:DNA binding"/>
    <property type="evidence" value="ECO:0007669"/>
    <property type="project" value="UniProtKB-UniRule"/>
</dbReference>
<dbReference type="Proteomes" id="UP000247459">
    <property type="component" value="Unassembled WGS sequence"/>
</dbReference>
<dbReference type="PANTHER" id="PTHR43479:SF23">
    <property type="entry name" value="HTH TETR-TYPE DOMAIN-CONTAINING PROTEIN"/>
    <property type="match status" value="1"/>
</dbReference>
<dbReference type="InterPro" id="IPR039532">
    <property type="entry name" value="TetR_C_Firmicutes"/>
</dbReference>
<dbReference type="RefSeq" id="WP_095358272.1">
    <property type="nucleotide sequence ID" value="NZ_JAXBDC010000001.1"/>
</dbReference>
<dbReference type="Pfam" id="PF14278">
    <property type="entry name" value="TetR_C_8"/>
    <property type="match status" value="1"/>
</dbReference>
<keyword evidence="4" id="KW-0378">Hydrolase</keyword>
<evidence type="ECO:0000256" key="2">
    <source>
        <dbReference type="PROSITE-ProRule" id="PRU00335"/>
    </source>
</evidence>
<keyword evidence="4" id="KW-0326">Glycosidase</keyword>
<evidence type="ECO:0000313" key="4">
    <source>
        <dbReference type="EMBL" id="PYY26324.1"/>
    </source>
</evidence>
<dbReference type="PANTHER" id="PTHR43479">
    <property type="entry name" value="ACREF/ENVCD OPERON REPRESSOR-RELATED"/>
    <property type="match status" value="1"/>
</dbReference>
<sequence>MKNDNKSATDPRILRTRQLIRDAFVDLLQEVDIEKLTVNRIAERATINRVTFYLHYRDITDMMEKMADEMNEHIERIVDQYHRFDNHETEDAWPVLVKVLEHFADHPKFYRVVLASKRTPIFTERLLKLLTRLVTEKIEKLEMESAFAQAGIHKEIAIWYTSSALIGTIVAWLRNDMPYAPHFLAKQFSLIRSYSYKGFM</sequence>
<dbReference type="Gene3D" id="1.10.357.10">
    <property type="entry name" value="Tetracycline Repressor, domain 2"/>
    <property type="match status" value="1"/>
</dbReference>
<dbReference type="InterPro" id="IPR050624">
    <property type="entry name" value="HTH-type_Tx_Regulator"/>
</dbReference>
<comment type="caution">
    <text evidence="4">The sequence shown here is derived from an EMBL/GenBank/DDBJ whole genome shotgun (WGS) entry which is preliminary data.</text>
</comment>
<name>A0A2W0C3D4_9BACL</name>
<reference evidence="4 5" key="1">
    <citation type="submission" date="2018-01" db="EMBL/GenBank/DDBJ databases">
        <title>Genome sequence of the PGP bacterium Paenibacillus illinoisensis E3.</title>
        <authorList>
            <person name="Rolli E."/>
            <person name="Marasco R."/>
            <person name="Bessem C."/>
            <person name="Michoud G."/>
            <person name="Gaiarsa S."/>
            <person name="Borin S."/>
            <person name="Daffonchio D."/>
        </authorList>
    </citation>
    <scope>NUCLEOTIDE SEQUENCE [LARGE SCALE GENOMIC DNA]</scope>
    <source>
        <strain evidence="4 5">E3</strain>
    </source>
</reference>